<dbReference type="SUPFAM" id="SSF52540">
    <property type="entry name" value="P-loop containing nucleoside triphosphate hydrolases"/>
    <property type="match status" value="1"/>
</dbReference>
<accession>X1K4Z8</accession>
<comment type="subcellular location">
    <subcellularLocation>
        <location evidence="1">Cell membrane</location>
        <topology evidence="1">Peripheral membrane protein</topology>
    </subcellularLocation>
</comment>
<gene>
    <name evidence="8" type="ORF">S03H2_63999</name>
</gene>
<evidence type="ECO:0000256" key="6">
    <source>
        <dbReference type="ARBA" id="ARBA00023136"/>
    </source>
</evidence>
<dbReference type="PROSITE" id="PS00211">
    <property type="entry name" value="ABC_TRANSPORTER_1"/>
    <property type="match status" value="1"/>
</dbReference>
<keyword evidence="4" id="KW-0547">Nucleotide-binding</keyword>
<dbReference type="Gene3D" id="3.40.50.300">
    <property type="entry name" value="P-loop containing nucleotide triphosphate hydrolases"/>
    <property type="match status" value="1"/>
</dbReference>
<dbReference type="InterPro" id="IPR027417">
    <property type="entry name" value="P-loop_NTPase"/>
</dbReference>
<dbReference type="InterPro" id="IPR003439">
    <property type="entry name" value="ABC_transporter-like_ATP-bd"/>
</dbReference>
<dbReference type="CDD" id="cd03257">
    <property type="entry name" value="ABC_NikE_OppD_transporters"/>
    <property type="match status" value="1"/>
</dbReference>
<dbReference type="PANTHER" id="PTHR43297:SF2">
    <property type="entry name" value="DIPEPTIDE TRANSPORT ATP-BINDING PROTEIN DPPD"/>
    <property type="match status" value="1"/>
</dbReference>
<dbReference type="AlphaFoldDB" id="X1K4Z8"/>
<evidence type="ECO:0000313" key="8">
    <source>
        <dbReference type="EMBL" id="GAH88715.1"/>
    </source>
</evidence>
<evidence type="ECO:0000256" key="4">
    <source>
        <dbReference type="ARBA" id="ARBA00022741"/>
    </source>
</evidence>
<dbReference type="InterPro" id="IPR050388">
    <property type="entry name" value="ABC_Ni/Peptide_Import"/>
</dbReference>
<feature type="domain" description="ABC transporter" evidence="7">
    <location>
        <begin position="1"/>
        <end position="221"/>
    </location>
</feature>
<dbReference type="PANTHER" id="PTHR43297">
    <property type="entry name" value="OLIGOPEPTIDE TRANSPORT ATP-BINDING PROTEIN APPD"/>
    <property type="match status" value="1"/>
</dbReference>
<dbReference type="PROSITE" id="PS50893">
    <property type="entry name" value="ABC_TRANSPORTER_2"/>
    <property type="match status" value="1"/>
</dbReference>
<comment type="caution">
    <text evidence="8">The sequence shown here is derived from an EMBL/GenBank/DDBJ whole genome shotgun (WGS) entry which is preliminary data.</text>
</comment>
<name>X1K4Z8_9ZZZZ</name>
<evidence type="ECO:0000259" key="7">
    <source>
        <dbReference type="PROSITE" id="PS50893"/>
    </source>
</evidence>
<keyword evidence="5" id="KW-0067">ATP-binding</keyword>
<organism evidence="8">
    <name type="scientific">marine sediment metagenome</name>
    <dbReference type="NCBI Taxonomy" id="412755"/>
    <lineage>
        <taxon>unclassified sequences</taxon>
        <taxon>metagenomes</taxon>
        <taxon>ecological metagenomes</taxon>
    </lineage>
</organism>
<proteinExistence type="predicted"/>
<feature type="non-terminal residue" evidence="8">
    <location>
        <position position="221"/>
    </location>
</feature>
<dbReference type="InterPro" id="IPR003593">
    <property type="entry name" value="AAA+_ATPase"/>
</dbReference>
<dbReference type="GO" id="GO:0005524">
    <property type="term" value="F:ATP binding"/>
    <property type="evidence" value="ECO:0007669"/>
    <property type="project" value="UniProtKB-KW"/>
</dbReference>
<dbReference type="SMART" id="SM00382">
    <property type="entry name" value="AAA"/>
    <property type="match status" value="1"/>
</dbReference>
<feature type="non-terminal residue" evidence="8">
    <location>
        <position position="1"/>
    </location>
</feature>
<reference evidence="8" key="1">
    <citation type="journal article" date="2014" name="Front. Microbiol.">
        <title>High frequency of phylogenetically diverse reductive dehalogenase-homologous genes in deep subseafloor sedimentary metagenomes.</title>
        <authorList>
            <person name="Kawai M."/>
            <person name="Futagami T."/>
            <person name="Toyoda A."/>
            <person name="Takaki Y."/>
            <person name="Nishi S."/>
            <person name="Hori S."/>
            <person name="Arai W."/>
            <person name="Tsubouchi T."/>
            <person name="Morono Y."/>
            <person name="Uchiyama I."/>
            <person name="Ito T."/>
            <person name="Fujiyama A."/>
            <person name="Inagaki F."/>
            <person name="Takami H."/>
        </authorList>
    </citation>
    <scope>NUCLEOTIDE SEQUENCE</scope>
    <source>
        <strain evidence="8">Expedition CK06-06</strain>
    </source>
</reference>
<protein>
    <recommendedName>
        <fullName evidence="7">ABC transporter domain-containing protein</fullName>
    </recommendedName>
</protein>
<keyword evidence="2" id="KW-0813">Transport</keyword>
<evidence type="ECO:0000256" key="3">
    <source>
        <dbReference type="ARBA" id="ARBA00022475"/>
    </source>
</evidence>
<evidence type="ECO:0000256" key="2">
    <source>
        <dbReference type="ARBA" id="ARBA00022448"/>
    </source>
</evidence>
<sequence>AGETGCGKTVTMKTVMGMLKIPPAIIPCGEVYLNGRDILKMSPKELLQIKGTEISVIFQDPMNALNPVFTVGEQFYDVIRFAQQRFSNGGNLSRERIRNKMIAALKEVILPDPERIANSYPLELSGGMRQRVLIAMALVNNPKLLIADEPGTALDVTIQAQILNLMTKLVEVKGISILIITHNLGVIKETTERVYIMYGGQVMETAPTNVLFRNPRHPYSQ</sequence>
<dbReference type="InterPro" id="IPR017871">
    <property type="entry name" value="ABC_transporter-like_CS"/>
</dbReference>
<dbReference type="Pfam" id="PF00005">
    <property type="entry name" value="ABC_tran"/>
    <property type="match status" value="1"/>
</dbReference>
<evidence type="ECO:0000256" key="5">
    <source>
        <dbReference type="ARBA" id="ARBA00022840"/>
    </source>
</evidence>
<dbReference type="GO" id="GO:0005886">
    <property type="term" value="C:plasma membrane"/>
    <property type="evidence" value="ECO:0007669"/>
    <property type="project" value="UniProtKB-SubCell"/>
</dbReference>
<evidence type="ECO:0000256" key="1">
    <source>
        <dbReference type="ARBA" id="ARBA00004202"/>
    </source>
</evidence>
<dbReference type="GO" id="GO:0016887">
    <property type="term" value="F:ATP hydrolysis activity"/>
    <property type="evidence" value="ECO:0007669"/>
    <property type="project" value="InterPro"/>
</dbReference>
<dbReference type="EMBL" id="BARU01041519">
    <property type="protein sequence ID" value="GAH88715.1"/>
    <property type="molecule type" value="Genomic_DNA"/>
</dbReference>
<keyword evidence="3" id="KW-1003">Cell membrane</keyword>
<keyword evidence="6" id="KW-0472">Membrane</keyword>